<feature type="coiled-coil region" evidence="1">
    <location>
        <begin position="3"/>
        <end position="37"/>
    </location>
</feature>
<evidence type="ECO:0000313" key="3">
    <source>
        <dbReference type="Proteomes" id="UP000663879"/>
    </source>
</evidence>
<dbReference type="EMBL" id="CAJNOC010003137">
    <property type="protein sequence ID" value="CAF0969374.1"/>
    <property type="molecule type" value="Genomic_DNA"/>
</dbReference>
<keyword evidence="1" id="KW-0175">Coiled coil</keyword>
<gene>
    <name evidence="2" type="ORF">OXX778_LOCUS14838</name>
</gene>
<keyword evidence="3" id="KW-1185">Reference proteome</keyword>
<proteinExistence type="predicted"/>
<organism evidence="2 3">
    <name type="scientific">Brachionus calyciflorus</name>
    <dbReference type="NCBI Taxonomy" id="104777"/>
    <lineage>
        <taxon>Eukaryota</taxon>
        <taxon>Metazoa</taxon>
        <taxon>Spiralia</taxon>
        <taxon>Gnathifera</taxon>
        <taxon>Rotifera</taxon>
        <taxon>Eurotatoria</taxon>
        <taxon>Monogononta</taxon>
        <taxon>Pseudotrocha</taxon>
        <taxon>Ploima</taxon>
        <taxon>Brachionidae</taxon>
        <taxon>Brachionus</taxon>
    </lineage>
</organism>
<evidence type="ECO:0000256" key="1">
    <source>
        <dbReference type="SAM" id="Coils"/>
    </source>
</evidence>
<dbReference type="Proteomes" id="UP000663879">
    <property type="component" value="Unassembled WGS sequence"/>
</dbReference>
<reference evidence="2" key="1">
    <citation type="submission" date="2021-02" db="EMBL/GenBank/DDBJ databases">
        <authorList>
            <person name="Nowell W R."/>
        </authorList>
    </citation>
    <scope>NUCLEOTIDE SEQUENCE</scope>
    <source>
        <strain evidence="2">Ploen Becks lab</strain>
    </source>
</reference>
<sequence>MSDEKLRDQIGELQASLINKEEQITLLNSEKKTIEDREKLATGERLWLENQICLLEKDNQDILNQKTAEFNYHL</sequence>
<comment type="caution">
    <text evidence="2">The sequence shown here is derived from an EMBL/GenBank/DDBJ whole genome shotgun (WGS) entry which is preliminary data.</text>
</comment>
<evidence type="ECO:0000313" key="2">
    <source>
        <dbReference type="EMBL" id="CAF0969374.1"/>
    </source>
</evidence>
<name>A0A814EI41_9BILA</name>
<protein>
    <submittedName>
        <fullName evidence="2">Uncharacterized protein</fullName>
    </submittedName>
</protein>
<accession>A0A814EI41</accession>
<dbReference type="AlphaFoldDB" id="A0A814EI41"/>